<dbReference type="InterPro" id="IPR057011">
    <property type="entry name" value="ULT1/2_SAND"/>
</dbReference>
<evidence type="ECO:0000259" key="1">
    <source>
        <dbReference type="Pfam" id="PF23292"/>
    </source>
</evidence>
<dbReference type="Proteomes" id="UP000316621">
    <property type="component" value="Chromosome 7"/>
</dbReference>
<sequence length="106" mass="12434">MVVVVAVEEVIESILLHSRLKLLSVSERLEIKDKLTHAAFKKYFGQEIARKWKSNVWVIKKGLKVPLFKTVLLKYYDQGLKEANKSSIRSQKGWPCYQDKFYVVLY</sequence>
<evidence type="ECO:0000313" key="2">
    <source>
        <dbReference type="EMBL" id="RZC71438.1"/>
    </source>
</evidence>
<evidence type="ECO:0000313" key="3">
    <source>
        <dbReference type="Proteomes" id="UP000316621"/>
    </source>
</evidence>
<dbReference type="Pfam" id="PF23292">
    <property type="entry name" value="SAND_ULT1"/>
    <property type="match status" value="1"/>
</dbReference>
<name>A0A4Y7KHA1_PAPSO</name>
<dbReference type="PANTHER" id="PTHR34053:SF1">
    <property type="entry name" value="PROTEIN ULTRAPETALA 1"/>
    <property type="match status" value="1"/>
</dbReference>
<dbReference type="PANTHER" id="PTHR34053">
    <property type="entry name" value="PROTEIN ULTRAPETALA 1"/>
    <property type="match status" value="1"/>
</dbReference>
<organism evidence="2 3">
    <name type="scientific">Papaver somniferum</name>
    <name type="common">Opium poppy</name>
    <dbReference type="NCBI Taxonomy" id="3469"/>
    <lineage>
        <taxon>Eukaryota</taxon>
        <taxon>Viridiplantae</taxon>
        <taxon>Streptophyta</taxon>
        <taxon>Embryophyta</taxon>
        <taxon>Tracheophyta</taxon>
        <taxon>Spermatophyta</taxon>
        <taxon>Magnoliopsida</taxon>
        <taxon>Ranunculales</taxon>
        <taxon>Papaveraceae</taxon>
        <taxon>Papaveroideae</taxon>
        <taxon>Papaver</taxon>
    </lineage>
</organism>
<dbReference type="AlphaFoldDB" id="A0A4Y7KHA1"/>
<proteinExistence type="predicted"/>
<dbReference type="InterPro" id="IPR020533">
    <property type="entry name" value="Developmental_reg_ULTRAPETALA"/>
</dbReference>
<protein>
    <recommendedName>
        <fullName evidence="1">ULTRAPETALA1/2 SAND domain-containing protein</fullName>
    </recommendedName>
</protein>
<dbReference type="EMBL" id="CM010721">
    <property type="protein sequence ID" value="RZC71438.1"/>
    <property type="molecule type" value="Genomic_DNA"/>
</dbReference>
<dbReference type="GO" id="GO:0005829">
    <property type="term" value="C:cytosol"/>
    <property type="evidence" value="ECO:0007669"/>
    <property type="project" value="TreeGrafter"/>
</dbReference>
<gene>
    <name evidence="2" type="ORF">C5167_034631</name>
</gene>
<reference evidence="2 3" key="1">
    <citation type="journal article" date="2018" name="Science">
        <title>The opium poppy genome and morphinan production.</title>
        <authorList>
            <person name="Guo L."/>
            <person name="Winzer T."/>
            <person name="Yang X."/>
            <person name="Li Y."/>
            <person name="Ning Z."/>
            <person name="He Z."/>
            <person name="Teodor R."/>
            <person name="Lu Y."/>
            <person name="Bowser T.A."/>
            <person name="Graham I.A."/>
            <person name="Ye K."/>
        </authorList>
    </citation>
    <scope>NUCLEOTIDE SEQUENCE [LARGE SCALE GENOMIC DNA]</scope>
    <source>
        <strain evidence="3">cv. HN1</strain>
        <tissue evidence="2">Leaves</tissue>
    </source>
</reference>
<dbReference type="Gramene" id="RZC71438">
    <property type="protein sequence ID" value="RZC71438"/>
    <property type="gene ID" value="C5167_034631"/>
</dbReference>
<accession>A0A4Y7KHA1</accession>
<feature type="domain" description="ULTRAPETALA1/2 SAND" evidence="1">
    <location>
        <begin position="32"/>
        <end position="76"/>
    </location>
</feature>
<dbReference type="GO" id="GO:0005634">
    <property type="term" value="C:nucleus"/>
    <property type="evidence" value="ECO:0007669"/>
    <property type="project" value="TreeGrafter"/>
</dbReference>
<keyword evidence="3" id="KW-1185">Reference proteome</keyword>